<evidence type="ECO:0000313" key="1">
    <source>
        <dbReference type="EMBL" id="GHP01847.1"/>
    </source>
</evidence>
<sequence>MLALARALEAELVLYSKLTMTRARVLYVLADLLLVGHLLDEVERSQQLDRFIKRHGLEYGVVVVQEGFLILPRLFFCAPLQLGSEQRICFAPHVLRMRHLGKVSSSSFGTTL</sequence>
<gene>
    <name evidence="1" type="ORF">PPROV_000060400</name>
</gene>
<dbReference type="AlphaFoldDB" id="A0A830H9T7"/>
<dbReference type="Proteomes" id="UP000660262">
    <property type="component" value="Unassembled WGS sequence"/>
</dbReference>
<name>A0A830H9T7_9CHLO</name>
<keyword evidence="2" id="KW-1185">Reference proteome</keyword>
<proteinExistence type="predicted"/>
<reference evidence="1" key="1">
    <citation type="submission" date="2020-10" db="EMBL/GenBank/DDBJ databases">
        <title>Unveiling of a novel bifunctional photoreceptor, Dualchrome1, isolated from a cosmopolitan green alga.</title>
        <authorList>
            <person name="Suzuki S."/>
            <person name="Kawachi M."/>
        </authorList>
    </citation>
    <scope>NUCLEOTIDE SEQUENCE</scope>
    <source>
        <strain evidence="1">NIES 2893</strain>
    </source>
</reference>
<organism evidence="1 2">
    <name type="scientific">Pycnococcus provasolii</name>
    <dbReference type="NCBI Taxonomy" id="41880"/>
    <lineage>
        <taxon>Eukaryota</taxon>
        <taxon>Viridiplantae</taxon>
        <taxon>Chlorophyta</taxon>
        <taxon>Pseudoscourfieldiophyceae</taxon>
        <taxon>Pseudoscourfieldiales</taxon>
        <taxon>Pycnococcaceae</taxon>
        <taxon>Pycnococcus</taxon>
    </lineage>
</organism>
<evidence type="ECO:0000313" key="2">
    <source>
        <dbReference type="Proteomes" id="UP000660262"/>
    </source>
</evidence>
<accession>A0A830H9T7</accession>
<protein>
    <submittedName>
        <fullName evidence="1">Uncharacterized protein</fullName>
    </submittedName>
</protein>
<comment type="caution">
    <text evidence="1">The sequence shown here is derived from an EMBL/GenBank/DDBJ whole genome shotgun (WGS) entry which is preliminary data.</text>
</comment>
<dbReference type="EMBL" id="BNJQ01000002">
    <property type="protein sequence ID" value="GHP01847.1"/>
    <property type="molecule type" value="Genomic_DNA"/>
</dbReference>